<dbReference type="Pfam" id="PF03466">
    <property type="entry name" value="LysR_substrate"/>
    <property type="match status" value="1"/>
</dbReference>
<evidence type="ECO:0000256" key="4">
    <source>
        <dbReference type="ARBA" id="ARBA00023163"/>
    </source>
</evidence>
<comment type="similarity">
    <text evidence="1">Belongs to the LysR transcriptional regulatory family.</text>
</comment>
<dbReference type="GO" id="GO:0032993">
    <property type="term" value="C:protein-DNA complex"/>
    <property type="evidence" value="ECO:0007669"/>
    <property type="project" value="TreeGrafter"/>
</dbReference>
<sequence>MLELGLLRALQAVSAGGSINAAAEALHITNSAVSQRIAKLERDVGQAMLERHGRSVRLTDAARLLVDHAEQILSLVDAAEAALEGHRGAVVGRVSIAAFPSVARGLVARTMRALRADFPQLHPVLHEHDPAVSVPLVVRGDVDIAVVQDWFDVPLELAGDLERVNLLYDPMDVALPATHPLADRERVDIAEVAREPWVSWPRGTVCGDWLRHTLRGQGVEPRIEHAVGEYPTQLAMVAAGFGVALIPRLGRDRVPPEVRLVELTPALTRQVYAIWRVETAHRPALRATVRALVAAAARLRPPPERLPARPVVSSASLSS</sequence>
<dbReference type="OrthoDB" id="4131546at2"/>
<evidence type="ECO:0000313" key="6">
    <source>
        <dbReference type="EMBL" id="OLF17241.1"/>
    </source>
</evidence>
<dbReference type="PROSITE" id="PS50931">
    <property type="entry name" value="HTH_LYSR"/>
    <property type="match status" value="1"/>
</dbReference>
<keyword evidence="3" id="KW-0238">DNA-binding</keyword>
<dbReference type="SUPFAM" id="SSF46785">
    <property type="entry name" value="Winged helix' DNA-binding domain"/>
    <property type="match status" value="1"/>
</dbReference>
<keyword evidence="7" id="KW-1185">Reference proteome</keyword>
<dbReference type="FunFam" id="1.10.10.10:FF:000001">
    <property type="entry name" value="LysR family transcriptional regulator"/>
    <property type="match status" value="1"/>
</dbReference>
<accession>A0A1Q8CS83</accession>
<dbReference type="RefSeq" id="WP_075125840.1">
    <property type="nucleotide sequence ID" value="NZ_MSIE01000019.1"/>
</dbReference>
<evidence type="ECO:0000313" key="7">
    <source>
        <dbReference type="Proteomes" id="UP000185596"/>
    </source>
</evidence>
<evidence type="ECO:0000256" key="1">
    <source>
        <dbReference type="ARBA" id="ARBA00009437"/>
    </source>
</evidence>
<dbReference type="InterPro" id="IPR000847">
    <property type="entry name" value="LysR_HTH_N"/>
</dbReference>
<reference evidence="6 7" key="1">
    <citation type="submission" date="2016-12" db="EMBL/GenBank/DDBJ databases">
        <title>The draft genome sequence of Actinophytocola sp. 11-183.</title>
        <authorList>
            <person name="Wang W."/>
            <person name="Yuan L."/>
        </authorList>
    </citation>
    <scope>NUCLEOTIDE SEQUENCE [LARGE SCALE GENOMIC DNA]</scope>
    <source>
        <strain evidence="6 7">11-183</strain>
    </source>
</reference>
<protein>
    <submittedName>
        <fullName evidence="6">LysR family transcriptional regulator</fullName>
    </submittedName>
</protein>
<dbReference type="CDD" id="cd08423">
    <property type="entry name" value="PBP2_LTTR_like_6"/>
    <property type="match status" value="1"/>
</dbReference>
<dbReference type="SUPFAM" id="SSF53850">
    <property type="entry name" value="Periplasmic binding protein-like II"/>
    <property type="match status" value="1"/>
</dbReference>
<proteinExistence type="inferred from homology"/>
<dbReference type="InterPro" id="IPR036390">
    <property type="entry name" value="WH_DNA-bd_sf"/>
</dbReference>
<dbReference type="PANTHER" id="PTHR30346:SF29">
    <property type="entry name" value="LYSR SUBSTRATE-BINDING"/>
    <property type="match status" value="1"/>
</dbReference>
<comment type="caution">
    <text evidence="6">The sequence shown here is derived from an EMBL/GenBank/DDBJ whole genome shotgun (WGS) entry which is preliminary data.</text>
</comment>
<dbReference type="Proteomes" id="UP000185596">
    <property type="component" value="Unassembled WGS sequence"/>
</dbReference>
<dbReference type="AlphaFoldDB" id="A0A1Q8CS83"/>
<feature type="domain" description="HTH lysR-type" evidence="5">
    <location>
        <begin position="2"/>
        <end position="59"/>
    </location>
</feature>
<dbReference type="PRINTS" id="PR00039">
    <property type="entry name" value="HTHLYSR"/>
</dbReference>
<dbReference type="InterPro" id="IPR036388">
    <property type="entry name" value="WH-like_DNA-bd_sf"/>
</dbReference>
<evidence type="ECO:0000256" key="3">
    <source>
        <dbReference type="ARBA" id="ARBA00023125"/>
    </source>
</evidence>
<evidence type="ECO:0000256" key="2">
    <source>
        <dbReference type="ARBA" id="ARBA00023015"/>
    </source>
</evidence>
<dbReference type="PANTHER" id="PTHR30346">
    <property type="entry name" value="TRANSCRIPTIONAL DUAL REGULATOR HCAR-RELATED"/>
    <property type="match status" value="1"/>
</dbReference>
<dbReference type="Gene3D" id="3.40.190.10">
    <property type="entry name" value="Periplasmic binding protein-like II"/>
    <property type="match status" value="2"/>
</dbReference>
<gene>
    <name evidence="6" type="ORF">BU204_12695</name>
</gene>
<dbReference type="GO" id="GO:0003700">
    <property type="term" value="F:DNA-binding transcription factor activity"/>
    <property type="evidence" value="ECO:0007669"/>
    <property type="project" value="InterPro"/>
</dbReference>
<dbReference type="STRING" id="1912961.BU204_12695"/>
<keyword evidence="4" id="KW-0804">Transcription</keyword>
<name>A0A1Q8CS83_9PSEU</name>
<evidence type="ECO:0000259" key="5">
    <source>
        <dbReference type="PROSITE" id="PS50931"/>
    </source>
</evidence>
<dbReference type="Gene3D" id="1.10.10.10">
    <property type="entry name" value="Winged helix-like DNA-binding domain superfamily/Winged helix DNA-binding domain"/>
    <property type="match status" value="1"/>
</dbReference>
<keyword evidence="2" id="KW-0805">Transcription regulation</keyword>
<dbReference type="Pfam" id="PF00126">
    <property type="entry name" value="HTH_1"/>
    <property type="match status" value="1"/>
</dbReference>
<dbReference type="GO" id="GO:0003677">
    <property type="term" value="F:DNA binding"/>
    <property type="evidence" value="ECO:0007669"/>
    <property type="project" value="UniProtKB-KW"/>
</dbReference>
<dbReference type="EMBL" id="MSIE01000019">
    <property type="protein sequence ID" value="OLF17241.1"/>
    <property type="molecule type" value="Genomic_DNA"/>
</dbReference>
<dbReference type="InterPro" id="IPR005119">
    <property type="entry name" value="LysR_subst-bd"/>
</dbReference>
<organism evidence="6 7">
    <name type="scientific">Actinophytocola xanthii</name>
    <dbReference type="NCBI Taxonomy" id="1912961"/>
    <lineage>
        <taxon>Bacteria</taxon>
        <taxon>Bacillati</taxon>
        <taxon>Actinomycetota</taxon>
        <taxon>Actinomycetes</taxon>
        <taxon>Pseudonocardiales</taxon>
        <taxon>Pseudonocardiaceae</taxon>
    </lineage>
</organism>